<dbReference type="Proteomes" id="UP000067476">
    <property type="component" value="Chromosome"/>
</dbReference>
<protein>
    <submittedName>
        <fullName evidence="1">Uncharacterized protein</fullName>
    </submittedName>
</protein>
<dbReference type="STRING" id="216942.SLITO_v1c07610"/>
<accession>A0A0K1W240</accession>
<dbReference type="KEGG" id="sll:SLITO_v1c07610"/>
<dbReference type="OrthoDB" id="400125at2"/>
<gene>
    <name evidence="1" type="ORF">SLITO_v1c07610</name>
</gene>
<evidence type="ECO:0000313" key="1">
    <source>
        <dbReference type="EMBL" id="AKX34384.1"/>
    </source>
</evidence>
<name>A0A0K1W240_9MOLU</name>
<evidence type="ECO:0000313" key="2">
    <source>
        <dbReference type="Proteomes" id="UP000067476"/>
    </source>
</evidence>
<keyword evidence="2" id="KW-1185">Reference proteome</keyword>
<sequence length="95" mass="11094">MYITLEKNSSGELQIEDQILKKILEKDIKSNIDANLDLRVDISWEQENNLFINIEIKFEDRSKAIFKQNEILSSSEQMLYKTLGVKPKTITISFI</sequence>
<proteinExistence type="predicted"/>
<reference evidence="1 2" key="1">
    <citation type="journal article" date="2015" name="Genome Announc.">
        <title>Complete Genome Sequence of Spiroplasma litorale TN-1T (DSM 21781), a Bacterium Isolated from a Green-Eyed Horsefly (Tabanus nigrovittatus).</title>
        <authorList>
            <person name="Lo W.S."/>
            <person name="Lai Y.C."/>
            <person name="Lien Y.W."/>
            <person name="Wang T.H."/>
            <person name="Kuo C.H."/>
        </authorList>
    </citation>
    <scope>NUCLEOTIDE SEQUENCE [LARGE SCALE GENOMIC DNA]</scope>
    <source>
        <strain evidence="1 2">TN-1</strain>
    </source>
</reference>
<dbReference type="PATRIC" id="fig|216942.3.peg.774"/>
<dbReference type="AlphaFoldDB" id="A0A0K1W240"/>
<dbReference type="NCBIfam" id="NF045836">
    <property type="entry name" value="MMB_0454_fam"/>
    <property type="match status" value="1"/>
</dbReference>
<organism evidence="1 2">
    <name type="scientific">Spiroplasma litorale</name>
    <dbReference type="NCBI Taxonomy" id="216942"/>
    <lineage>
        <taxon>Bacteria</taxon>
        <taxon>Bacillati</taxon>
        <taxon>Mycoplasmatota</taxon>
        <taxon>Mollicutes</taxon>
        <taxon>Entomoplasmatales</taxon>
        <taxon>Spiroplasmataceae</taxon>
        <taxon>Spiroplasma</taxon>
    </lineage>
</organism>
<dbReference type="RefSeq" id="WP_075058476.1">
    <property type="nucleotide sequence ID" value="NZ_CP012357.1"/>
</dbReference>
<dbReference type="InterPro" id="IPR054781">
    <property type="entry name" value="Asp23-rel"/>
</dbReference>
<dbReference type="EMBL" id="CP012357">
    <property type="protein sequence ID" value="AKX34384.1"/>
    <property type="molecule type" value="Genomic_DNA"/>
</dbReference>